<dbReference type="Proteomes" id="UP001166784">
    <property type="component" value="Unassembled WGS sequence"/>
</dbReference>
<reference evidence="2" key="1">
    <citation type="submission" date="2022-03" db="EMBL/GenBank/DDBJ databases">
        <authorList>
            <person name="Santos J.D.N."/>
            <person name="Kallscheuer N."/>
            <person name="Jogler C."/>
            <person name="Lage O.M."/>
        </authorList>
    </citation>
    <scope>NUCLEOTIDE SEQUENCE</scope>
    <source>
        <strain evidence="2">M600PL45_2</strain>
    </source>
</reference>
<dbReference type="PANTHER" id="PTHR43441">
    <property type="entry name" value="RIBOSOMAL-PROTEIN-SERINE ACETYLTRANSFERASE"/>
    <property type="match status" value="1"/>
</dbReference>
<dbReference type="InterPro" id="IPR000182">
    <property type="entry name" value="GNAT_dom"/>
</dbReference>
<dbReference type="PROSITE" id="PS51186">
    <property type="entry name" value="GNAT"/>
    <property type="match status" value="1"/>
</dbReference>
<dbReference type="RefSeq" id="WP_241061270.1">
    <property type="nucleotide sequence ID" value="NZ_JAKWJU010000002.1"/>
</dbReference>
<dbReference type="Pfam" id="PF13302">
    <property type="entry name" value="Acetyltransf_3"/>
    <property type="match status" value="1"/>
</dbReference>
<dbReference type="InterPro" id="IPR051908">
    <property type="entry name" value="Ribosomal_N-acetyltransferase"/>
</dbReference>
<dbReference type="EMBL" id="JAKWJU010000002">
    <property type="protein sequence ID" value="MCH6162355.1"/>
    <property type="molecule type" value="Genomic_DNA"/>
</dbReference>
<organism evidence="2 3">
    <name type="scientific">Streptomyces marispadix</name>
    <dbReference type="NCBI Taxonomy" id="2922868"/>
    <lineage>
        <taxon>Bacteria</taxon>
        <taxon>Bacillati</taxon>
        <taxon>Actinomycetota</taxon>
        <taxon>Actinomycetes</taxon>
        <taxon>Kitasatosporales</taxon>
        <taxon>Streptomycetaceae</taxon>
        <taxon>Streptomyces</taxon>
    </lineage>
</organism>
<evidence type="ECO:0000259" key="1">
    <source>
        <dbReference type="PROSITE" id="PS51186"/>
    </source>
</evidence>
<dbReference type="Gene3D" id="3.40.630.30">
    <property type="match status" value="1"/>
</dbReference>
<comment type="caution">
    <text evidence="2">The sequence shown here is derived from an EMBL/GenBank/DDBJ whole genome shotgun (WGS) entry which is preliminary data.</text>
</comment>
<gene>
    <name evidence="2" type="ORF">MMA15_18780</name>
</gene>
<proteinExistence type="predicted"/>
<evidence type="ECO:0000313" key="2">
    <source>
        <dbReference type="EMBL" id="MCH6162355.1"/>
    </source>
</evidence>
<protein>
    <submittedName>
        <fullName evidence="2">GNAT family N-acetyltransferase</fullName>
    </submittedName>
</protein>
<evidence type="ECO:0000313" key="3">
    <source>
        <dbReference type="Proteomes" id="UP001166784"/>
    </source>
</evidence>
<keyword evidence="3" id="KW-1185">Reference proteome</keyword>
<accession>A0ABS9T1G2</accession>
<feature type="domain" description="N-acetyltransferase" evidence="1">
    <location>
        <begin position="26"/>
        <end position="197"/>
    </location>
</feature>
<dbReference type="PANTHER" id="PTHR43441:SF11">
    <property type="entry name" value="RIBOSOMAL-PROTEIN-SERINE ACETYLTRANSFERASE"/>
    <property type="match status" value="1"/>
</dbReference>
<name>A0ABS9T1G2_9ACTN</name>
<dbReference type="SUPFAM" id="SSF55729">
    <property type="entry name" value="Acyl-CoA N-acyltransferases (Nat)"/>
    <property type="match status" value="1"/>
</dbReference>
<sequence length="216" mass="23582">MTPSCWPLYGLSVTTPRLELRLPGLPLLEELAAVAAAGVHEPGEMPFSFPWTEGSPEQRARAVFQHVLGTVAGWRPENWTLSLAVVHDGRVVGRQDLTARDFAVTREAQSGSWLGLAHQNQGIGTEMRAALAHLAFEGLGARALTSGAMTDNARSLAVSRKLGYGEDGLETVAVRGRARTVRRLRLDRATWERRRTVPVEISGLRPCLELFGARLP</sequence>
<reference evidence="2" key="2">
    <citation type="journal article" date="2023" name="Int. J. Syst. Evol. Microbiol.">
        <title>Streptomyces marispadix sp. nov., isolated from marine beach sediment of the Northern Coast of Portugal.</title>
        <authorList>
            <person name="dos Santos J.D.N."/>
            <person name="Vitorino I.R."/>
            <person name="Kallscheuer N."/>
            <person name="Srivastava A."/>
            <person name="Krautwurst S."/>
            <person name="Marz M."/>
            <person name="Jogler C."/>
            <person name="Lobo Da Cunha A."/>
            <person name="Catita J."/>
            <person name="Goncalves H."/>
            <person name="Gonzalez I."/>
            <person name="Reyes F."/>
            <person name="Lage O.M."/>
        </authorList>
    </citation>
    <scope>NUCLEOTIDE SEQUENCE</scope>
    <source>
        <strain evidence="2">M600PL45_2</strain>
    </source>
</reference>
<dbReference type="InterPro" id="IPR016181">
    <property type="entry name" value="Acyl_CoA_acyltransferase"/>
</dbReference>